<accession>A0ABD3RDX4</accession>
<dbReference type="Gene3D" id="3.30.710.10">
    <property type="entry name" value="Potassium Channel Kv1.1, Chain A"/>
    <property type="match status" value="1"/>
</dbReference>
<evidence type="ECO:0000313" key="3">
    <source>
        <dbReference type="EMBL" id="KAL3810974.1"/>
    </source>
</evidence>
<feature type="coiled-coil region" evidence="1">
    <location>
        <begin position="70"/>
        <end position="97"/>
    </location>
</feature>
<dbReference type="AlphaFoldDB" id="A0ABD3RDX4"/>
<dbReference type="SUPFAM" id="SSF54695">
    <property type="entry name" value="POZ domain"/>
    <property type="match status" value="1"/>
</dbReference>
<protein>
    <recommendedName>
        <fullName evidence="2">Potassium channel tetramerisation-type BTB domain-containing protein</fullName>
    </recommendedName>
</protein>
<proteinExistence type="predicted"/>
<dbReference type="InterPro" id="IPR011333">
    <property type="entry name" value="SKP1/BTB/POZ_sf"/>
</dbReference>
<evidence type="ECO:0000256" key="1">
    <source>
        <dbReference type="SAM" id="Coils"/>
    </source>
</evidence>
<name>A0ABD3RDX4_9STRA</name>
<dbReference type="EMBL" id="JALLPB020000290">
    <property type="protein sequence ID" value="KAL3810974.1"/>
    <property type="molecule type" value="Genomic_DNA"/>
</dbReference>
<dbReference type="Proteomes" id="UP001530377">
    <property type="component" value="Unassembled WGS sequence"/>
</dbReference>
<dbReference type="InterPro" id="IPR003131">
    <property type="entry name" value="T1-type_BTB"/>
</dbReference>
<evidence type="ECO:0000313" key="4">
    <source>
        <dbReference type="Proteomes" id="UP001530377"/>
    </source>
</evidence>
<reference evidence="3 4" key="1">
    <citation type="submission" date="2024-10" db="EMBL/GenBank/DDBJ databases">
        <title>Updated reference genomes for cyclostephanoid diatoms.</title>
        <authorList>
            <person name="Roberts W.R."/>
            <person name="Alverson A.J."/>
        </authorList>
    </citation>
    <scope>NUCLEOTIDE SEQUENCE [LARGE SCALE GENOMIC DNA]</scope>
    <source>
        <strain evidence="3 4">AJA228-03</strain>
    </source>
</reference>
<dbReference type="Pfam" id="PF02214">
    <property type="entry name" value="BTB_2"/>
    <property type="match status" value="1"/>
</dbReference>
<keyword evidence="1" id="KW-0175">Coiled coil</keyword>
<organism evidence="3 4">
    <name type="scientific">Cyclostephanos tholiformis</name>
    <dbReference type="NCBI Taxonomy" id="382380"/>
    <lineage>
        <taxon>Eukaryota</taxon>
        <taxon>Sar</taxon>
        <taxon>Stramenopiles</taxon>
        <taxon>Ochrophyta</taxon>
        <taxon>Bacillariophyta</taxon>
        <taxon>Coscinodiscophyceae</taxon>
        <taxon>Thalassiosirophycidae</taxon>
        <taxon>Stephanodiscales</taxon>
        <taxon>Stephanodiscaceae</taxon>
        <taxon>Cyclostephanos</taxon>
    </lineage>
</organism>
<comment type="caution">
    <text evidence="3">The sequence shown here is derived from an EMBL/GenBank/DDBJ whole genome shotgun (WGS) entry which is preliminary data.</text>
</comment>
<keyword evidence="4" id="KW-1185">Reference proteome</keyword>
<evidence type="ECO:0000259" key="2">
    <source>
        <dbReference type="Pfam" id="PF02214"/>
    </source>
</evidence>
<gene>
    <name evidence="3" type="ORF">ACHAXA_005390</name>
</gene>
<sequence>MLARLVSDTWHMDPTKPVFIDRNGSTFDLVLDYLPYGSITLPITVSMKIFLRDMDFYGIVHDEGTVKTTREAWAVQVSNSRNRLKDLKEERTHLELVNDIDLLANDCAGQYLLGNDRVQVSYYPETNGPDKATEEKLVNAARSQSQEKYGEIFQCSFSKWDYFWLRTPRNITPNLLVLL</sequence>
<feature type="domain" description="Potassium channel tetramerisation-type BTB" evidence="2">
    <location>
        <begin position="11"/>
        <end position="62"/>
    </location>
</feature>